<protein>
    <submittedName>
        <fullName evidence="1">Uncharacterized protein</fullName>
    </submittedName>
</protein>
<name>A0A411YBF4_9ACTN</name>
<reference evidence="1 2" key="1">
    <citation type="submission" date="2019-01" db="EMBL/GenBank/DDBJ databases">
        <title>Egibacter rhizosphaerae EGI 80759T.</title>
        <authorList>
            <person name="Chen D.-D."/>
            <person name="Tian Y."/>
            <person name="Jiao J.-Y."/>
            <person name="Zhang X.-T."/>
            <person name="Zhang Y.-G."/>
            <person name="Zhang Y."/>
            <person name="Xiao M."/>
            <person name="Shu W.-S."/>
            <person name="Li W.-J."/>
        </authorList>
    </citation>
    <scope>NUCLEOTIDE SEQUENCE [LARGE SCALE GENOMIC DNA]</scope>
    <source>
        <strain evidence="1 2">EGI 80759</strain>
    </source>
</reference>
<accession>A0A411YBF4</accession>
<keyword evidence="2" id="KW-1185">Reference proteome</keyword>
<dbReference type="RefSeq" id="WP_131153485.1">
    <property type="nucleotide sequence ID" value="NZ_CP036402.1"/>
</dbReference>
<sequence length="89" mass="9198">MLEPAMPDHPLGEALAATVALEAATGAAWPAEDSAAPAPVIGRRFARAHRLALQCASEPFADRPLGGDLADLDESAIAAECATENPDHR</sequence>
<dbReference type="KEGG" id="erz:ER308_02165"/>
<proteinExistence type="predicted"/>
<gene>
    <name evidence="1" type="ORF">ER308_02165</name>
</gene>
<dbReference type="Proteomes" id="UP000291469">
    <property type="component" value="Chromosome"/>
</dbReference>
<evidence type="ECO:0000313" key="2">
    <source>
        <dbReference type="Proteomes" id="UP000291469"/>
    </source>
</evidence>
<dbReference type="EMBL" id="CP036402">
    <property type="protein sequence ID" value="QBI18487.1"/>
    <property type="molecule type" value="Genomic_DNA"/>
</dbReference>
<dbReference type="AlphaFoldDB" id="A0A411YBF4"/>
<organism evidence="1 2">
    <name type="scientific">Egibacter rhizosphaerae</name>
    <dbReference type="NCBI Taxonomy" id="1670831"/>
    <lineage>
        <taxon>Bacteria</taxon>
        <taxon>Bacillati</taxon>
        <taxon>Actinomycetota</taxon>
        <taxon>Nitriliruptoria</taxon>
        <taxon>Egibacterales</taxon>
        <taxon>Egibacteraceae</taxon>
        <taxon>Egibacter</taxon>
    </lineage>
</organism>
<evidence type="ECO:0000313" key="1">
    <source>
        <dbReference type="EMBL" id="QBI18487.1"/>
    </source>
</evidence>